<sequence length="295" mass="33220">MNQLNFFGDLTGVLAPDVGKPRLRAPRETSERRTELKEAAAHVRKCPRGAAALRGTARSGDRAQERLFSHKQQTNNTKITTLILTMAQAKIQAKMSEPPCTKFSRTLSMADRSGRLLESLDQLEMRVEALREAASAMEQERESILEMIQSIQNGQEMRNICAGEREELELTANRLMGRTLTVEISVGTIRNSQQEDALRRATSIIDEMVKKLLDDMEGSRHRLQAMHAACVTEAPPVPIDQKFQAIVISCALEDQKNIKRRLETLLRNVENAEKNIKIMDHQKLEDPKANGLPKK</sequence>
<dbReference type="Proteomes" id="UP000831701">
    <property type="component" value="Chromosome 14"/>
</dbReference>
<reference evidence="1" key="1">
    <citation type="submission" date="2022-04" db="EMBL/GenBank/DDBJ databases">
        <title>Jade perch genome.</title>
        <authorList>
            <person name="Chao B."/>
        </authorList>
    </citation>
    <scope>NUCLEOTIDE SEQUENCE</scope>
    <source>
        <strain evidence="1">CB-2022</strain>
    </source>
</reference>
<dbReference type="EMBL" id="CM041544">
    <property type="protein sequence ID" value="KAI3363126.1"/>
    <property type="molecule type" value="Genomic_DNA"/>
</dbReference>
<gene>
    <name evidence="1" type="ORF">L3Q82_011778</name>
</gene>
<comment type="caution">
    <text evidence="1">The sequence shown here is derived from an EMBL/GenBank/DDBJ whole genome shotgun (WGS) entry which is preliminary data.</text>
</comment>
<name>A0ACB8W5W9_9TELE</name>
<proteinExistence type="predicted"/>
<accession>A0ACB8W5W9</accession>
<protein>
    <submittedName>
        <fullName evidence="1">Uncharacterized protein</fullName>
    </submittedName>
</protein>
<keyword evidence="2" id="KW-1185">Reference proteome</keyword>
<evidence type="ECO:0000313" key="1">
    <source>
        <dbReference type="EMBL" id="KAI3363126.1"/>
    </source>
</evidence>
<evidence type="ECO:0000313" key="2">
    <source>
        <dbReference type="Proteomes" id="UP000831701"/>
    </source>
</evidence>
<organism evidence="1 2">
    <name type="scientific">Scortum barcoo</name>
    <name type="common">barcoo grunter</name>
    <dbReference type="NCBI Taxonomy" id="214431"/>
    <lineage>
        <taxon>Eukaryota</taxon>
        <taxon>Metazoa</taxon>
        <taxon>Chordata</taxon>
        <taxon>Craniata</taxon>
        <taxon>Vertebrata</taxon>
        <taxon>Euteleostomi</taxon>
        <taxon>Actinopterygii</taxon>
        <taxon>Neopterygii</taxon>
        <taxon>Teleostei</taxon>
        <taxon>Neoteleostei</taxon>
        <taxon>Acanthomorphata</taxon>
        <taxon>Eupercaria</taxon>
        <taxon>Centrarchiformes</taxon>
        <taxon>Terapontoidei</taxon>
        <taxon>Terapontidae</taxon>
        <taxon>Scortum</taxon>
    </lineage>
</organism>